<accession>D1B5Z5</accession>
<dbReference type="NCBIfam" id="TIGR01215">
    <property type="entry name" value="minE"/>
    <property type="match status" value="1"/>
</dbReference>
<name>D1B5Z5_THEAS</name>
<dbReference type="HAMAP" id="MF_00262">
    <property type="entry name" value="MinE"/>
    <property type="match status" value="1"/>
</dbReference>
<dbReference type="STRING" id="525903.Taci_1204"/>
<comment type="similarity">
    <text evidence="1 3">Belongs to the MinE family.</text>
</comment>
<gene>
    <name evidence="3" type="primary">minE</name>
    <name evidence="4" type="ordered locus">Taci_1204</name>
</gene>
<dbReference type="SUPFAM" id="SSF55229">
    <property type="entry name" value="Cell division protein MinE topological specificity domain"/>
    <property type="match status" value="1"/>
</dbReference>
<organism evidence="4 5">
    <name type="scientific">Thermanaerovibrio acidaminovorans (strain ATCC 49978 / DSM 6589 / Su883)</name>
    <name type="common">Selenomonas acidaminovorans</name>
    <dbReference type="NCBI Taxonomy" id="525903"/>
    <lineage>
        <taxon>Bacteria</taxon>
        <taxon>Thermotogati</taxon>
        <taxon>Synergistota</taxon>
        <taxon>Synergistia</taxon>
        <taxon>Synergistales</taxon>
        <taxon>Synergistaceae</taxon>
        <taxon>Thermanaerovibrio</taxon>
    </lineage>
</organism>
<keyword evidence="3 4" id="KW-0132">Cell division</keyword>
<dbReference type="Pfam" id="PF03776">
    <property type="entry name" value="MinE"/>
    <property type="match status" value="1"/>
</dbReference>
<dbReference type="HOGENOM" id="CLU_137929_1_1_0"/>
<dbReference type="EMBL" id="CP001818">
    <property type="protein sequence ID" value="ACZ19436.1"/>
    <property type="molecule type" value="Genomic_DNA"/>
</dbReference>
<evidence type="ECO:0000256" key="3">
    <source>
        <dbReference type="HAMAP-Rule" id="MF_00262"/>
    </source>
</evidence>
<keyword evidence="3" id="KW-0131">Cell cycle</keyword>
<reference evidence="4 5" key="1">
    <citation type="journal article" date="2009" name="Stand. Genomic Sci.">
        <title>Complete genome sequence of Thermanaerovibrio acidaminovorans type strain (Su883).</title>
        <authorList>
            <person name="Chovatia M."/>
            <person name="Sikorski J."/>
            <person name="Schroder M."/>
            <person name="Lapidus A."/>
            <person name="Nolan M."/>
            <person name="Tice H."/>
            <person name="Glavina Del Rio T."/>
            <person name="Copeland A."/>
            <person name="Cheng J.F."/>
            <person name="Lucas S."/>
            <person name="Chen F."/>
            <person name="Bruce D."/>
            <person name="Goodwin L."/>
            <person name="Pitluck S."/>
            <person name="Ivanova N."/>
            <person name="Mavromatis K."/>
            <person name="Ovchinnikova G."/>
            <person name="Pati A."/>
            <person name="Chen A."/>
            <person name="Palaniappan K."/>
            <person name="Land M."/>
            <person name="Hauser L."/>
            <person name="Chang Y.J."/>
            <person name="Jeffries C.D."/>
            <person name="Chain P."/>
            <person name="Saunders E."/>
            <person name="Detter J.C."/>
            <person name="Brettin T."/>
            <person name="Rohde M."/>
            <person name="Goker M."/>
            <person name="Spring S."/>
            <person name="Bristow J."/>
            <person name="Markowitz V."/>
            <person name="Hugenholtz P."/>
            <person name="Kyrpides N.C."/>
            <person name="Klenk H.P."/>
            <person name="Eisen J.A."/>
        </authorList>
    </citation>
    <scope>NUCLEOTIDE SEQUENCE [LARGE SCALE GENOMIC DNA]</scope>
    <source>
        <strain evidence="5">ATCC 49978 / DSM 6589 / Su883</strain>
    </source>
</reference>
<proteinExistence type="inferred from homology"/>
<dbReference type="Proteomes" id="UP000002030">
    <property type="component" value="Chromosome"/>
</dbReference>
<evidence type="ECO:0000256" key="1">
    <source>
        <dbReference type="ARBA" id="ARBA00008168"/>
    </source>
</evidence>
<keyword evidence="5" id="KW-1185">Reference proteome</keyword>
<dbReference type="GO" id="GO:0032955">
    <property type="term" value="P:regulation of division septum assembly"/>
    <property type="evidence" value="ECO:0007669"/>
    <property type="project" value="InterPro"/>
</dbReference>
<dbReference type="EnsemblBacteria" id="ACZ19436">
    <property type="protein sequence ID" value="ACZ19436"/>
    <property type="gene ID" value="Taci_1204"/>
</dbReference>
<sequence length="94" mass="10548">MGFIDRLFGGRSPSGSTAKERLQLVLIHDRSDISPEMMESLRKDLISVISKYMEIDEKKIELDLEREDRSVALVASIPVVNVRRCGRSGGSRCP</sequence>
<dbReference type="AlphaFoldDB" id="D1B5Z5"/>
<dbReference type="InterPro" id="IPR036707">
    <property type="entry name" value="MinE_sf"/>
</dbReference>
<evidence type="ECO:0000313" key="4">
    <source>
        <dbReference type="EMBL" id="ACZ19436.1"/>
    </source>
</evidence>
<dbReference type="PATRIC" id="fig|525903.6.peg.1204"/>
<comment type="function">
    <text evidence="2 3">Prevents the cell division inhibition by proteins MinC and MinD at internal division sites while permitting inhibition at polar sites. This ensures cell division at the proper site by restricting the formation of a division septum at the midpoint of the long axis of the cell.</text>
</comment>
<dbReference type="OrthoDB" id="9796578at2"/>
<dbReference type="NCBIfam" id="NF001422">
    <property type="entry name" value="PRK00296.1"/>
    <property type="match status" value="1"/>
</dbReference>
<evidence type="ECO:0000313" key="5">
    <source>
        <dbReference type="Proteomes" id="UP000002030"/>
    </source>
</evidence>
<dbReference type="RefSeq" id="WP_012869948.1">
    <property type="nucleotide sequence ID" value="NC_013522.1"/>
</dbReference>
<dbReference type="InterPro" id="IPR005527">
    <property type="entry name" value="MinE"/>
</dbReference>
<protein>
    <recommendedName>
        <fullName evidence="3">Cell division topological specificity factor</fullName>
    </recommendedName>
</protein>
<dbReference type="Gene3D" id="3.30.1070.10">
    <property type="entry name" value="Cell division topological specificity factor MinE"/>
    <property type="match status" value="1"/>
</dbReference>
<dbReference type="KEGG" id="tai:Taci_1204"/>
<dbReference type="eggNOG" id="COG0851">
    <property type="taxonomic scope" value="Bacteria"/>
</dbReference>
<evidence type="ECO:0000256" key="2">
    <source>
        <dbReference type="ARBA" id="ARBA00025265"/>
    </source>
</evidence>
<dbReference type="GO" id="GO:0051301">
    <property type="term" value="P:cell division"/>
    <property type="evidence" value="ECO:0007669"/>
    <property type="project" value="UniProtKB-KW"/>
</dbReference>